<feature type="domain" description="C2H2-type" evidence="7">
    <location>
        <begin position="97"/>
        <end position="120"/>
    </location>
</feature>
<name>A0A9D4P4N8_DERFA</name>
<protein>
    <submittedName>
        <fullName evidence="8">Zinc finger protein-like protein</fullName>
    </submittedName>
</protein>
<organism evidence="8">
    <name type="scientific">Dermatophagoides farinae</name>
    <name type="common">American house dust mite</name>
    <dbReference type="NCBI Taxonomy" id="6954"/>
    <lineage>
        <taxon>Eukaryota</taxon>
        <taxon>Metazoa</taxon>
        <taxon>Ecdysozoa</taxon>
        <taxon>Arthropoda</taxon>
        <taxon>Chelicerata</taxon>
        <taxon>Arachnida</taxon>
        <taxon>Acari</taxon>
        <taxon>Acariformes</taxon>
        <taxon>Sarcoptiformes</taxon>
        <taxon>Astigmata</taxon>
        <taxon>Psoroptidia</taxon>
        <taxon>Analgoidea</taxon>
        <taxon>Pyroglyphidae</taxon>
        <taxon>Dermatophagoidinae</taxon>
        <taxon>Dermatophagoides</taxon>
    </lineage>
</organism>
<dbReference type="PROSITE" id="PS50157">
    <property type="entry name" value="ZINC_FINGER_C2H2_2"/>
    <property type="match status" value="4"/>
</dbReference>
<dbReference type="GO" id="GO:0032502">
    <property type="term" value="P:developmental process"/>
    <property type="evidence" value="ECO:0007669"/>
    <property type="project" value="UniProtKB-ARBA"/>
</dbReference>
<keyword evidence="2" id="KW-0677">Repeat</keyword>
<dbReference type="InterPro" id="IPR036236">
    <property type="entry name" value="Znf_C2H2_sf"/>
</dbReference>
<evidence type="ECO:0000259" key="7">
    <source>
        <dbReference type="PROSITE" id="PS50157"/>
    </source>
</evidence>
<reference evidence="8" key="1">
    <citation type="submission" date="2020-06" db="EMBL/GenBank/DDBJ databases">
        <authorList>
            <person name="Ji K."/>
            <person name="Li J."/>
        </authorList>
    </citation>
    <scope>NUCLEOTIDE SEQUENCE</scope>
    <source>
        <strain evidence="8">JKM2019</strain>
        <tissue evidence="8">Whole body</tissue>
    </source>
</reference>
<dbReference type="InterPro" id="IPR013087">
    <property type="entry name" value="Znf_C2H2_type"/>
</dbReference>
<evidence type="ECO:0000256" key="3">
    <source>
        <dbReference type="ARBA" id="ARBA00022771"/>
    </source>
</evidence>
<dbReference type="PROSITE" id="PS00028">
    <property type="entry name" value="ZINC_FINGER_C2H2_1"/>
    <property type="match status" value="4"/>
</dbReference>
<feature type="domain" description="C2H2-type" evidence="7">
    <location>
        <begin position="12"/>
        <end position="39"/>
    </location>
</feature>
<dbReference type="SMART" id="SM00355">
    <property type="entry name" value="ZnF_C2H2"/>
    <property type="match status" value="4"/>
</dbReference>
<sequence length="213" mass="23297">MVTGQTPGLDLLACLECGKHFVSVAKLKSHEKTHSKSRPFKCIDCNKSFTVRYSLICHTRTHTRERPYQCSQCGSRFTQASSLKTHQIYKHTKNFPYACKQCDRGFISPGQRHEHVVRTHLKLSSSSGSRSTKLTLVNATILQPDDANNNGQHHHQVHSSTSGTTTIDTDQLPPGSTITLAIQTIAAPDSDDSLGPSMSSAACQTALSLPPLL</sequence>
<dbReference type="AlphaFoldDB" id="A0A9D4P4N8"/>
<dbReference type="FunFam" id="3.30.160.60:FF:000176">
    <property type="entry name" value="zinc finger protein 70"/>
    <property type="match status" value="1"/>
</dbReference>
<dbReference type="PANTHER" id="PTHR24379:SF133">
    <property type="entry name" value="ZFP617 PROTEIN-RELATED"/>
    <property type="match status" value="1"/>
</dbReference>
<dbReference type="SUPFAM" id="SSF57667">
    <property type="entry name" value="beta-beta-alpha zinc fingers"/>
    <property type="match status" value="2"/>
</dbReference>
<dbReference type="EMBL" id="SDOV01000002">
    <property type="protein sequence ID" value="KAH7644324.1"/>
    <property type="molecule type" value="Genomic_DNA"/>
</dbReference>
<accession>A0A9D4P4N8</accession>
<dbReference type="GO" id="GO:0008270">
    <property type="term" value="F:zinc ion binding"/>
    <property type="evidence" value="ECO:0007669"/>
    <property type="project" value="UniProtKB-KW"/>
</dbReference>
<proteinExistence type="predicted"/>
<dbReference type="FunFam" id="3.30.160.60:FF:000202">
    <property type="entry name" value="Zinc finger protein 574"/>
    <property type="match status" value="1"/>
</dbReference>
<dbReference type="Gene3D" id="3.30.160.60">
    <property type="entry name" value="Classic Zinc Finger"/>
    <property type="match status" value="3"/>
</dbReference>
<feature type="domain" description="C2H2-type" evidence="7">
    <location>
        <begin position="40"/>
        <end position="67"/>
    </location>
</feature>
<comment type="caution">
    <text evidence="8">The sequence shown here is derived from an EMBL/GenBank/DDBJ whole genome shotgun (WGS) entry which is preliminary data.</text>
</comment>
<feature type="domain" description="C2H2-type" evidence="7">
    <location>
        <begin position="68"/>
        <end position="96"/>
    </location>
</feature>
<evidence type="ECO:0000256" key="1">
    <source>
        <dbReference type="ARBA" id="ARBA00022723"/>
    </source>
</evidence>
<reference evidence="8" key="2">
    <citation type="journal article" date="2021" name="World Allergy Organ. J.">
        <title>Chromosome-level assembly of Dermatophagoides farinae genome and transcriptome reveals two novel allergens Der f 37 and Der f 39.</title>
        <authorList>
            <person name="Chen J."/>
            <person name="Cai Z."/>
            <person name="Fan D."/>
            <person name="Hu J."/>
            <person name="Hou Y."/>
            <person name="He Y."/>
            <person name="Zhang Z."/>
            <person name="Zhao Z."/>
            <person name="Gao P."/>
            <person name="Hu W."/>
            <person name="Sun J."/>
            <person name="Li J."/>
            <person name="Ji K."/>
        </authorList>
    </citation>
    <scope>NUCLEOTIDE SEQUENCE</scope>
    <source>
        <strain evidence="8">JKM2019</strain>
    </source>
</reference>
<dbReference type="Proteomes" id="UP000828236">
    <property type="component" value="Unassembled WGS sequence"/>
</dbReference>
<evidence type="ECO:0000256" key="2">
    <source>
        <dbReference type="ARBA" id="ARBA00022737"/>
    </source>
</evidence>
<evidence type="ECO:0000256" key="5">
    <source>
        <dbReference type="PROSITE-ProRule" id="PRU00042"/>
    </source>
</evidence>
<dbReference type="PANTHER" id="PTHR24379">
    <property type="entry name" value="KRAB AND ZINC FINGER DOMAIN-CONTAINING"/>
    <property type="match status" value="1"/>
</dbReference>
<evidence type="ECO:0000256" key="4">
    <source>
        <dbReference type="ARBA" id="ARBA00022833"/>
    </source>
</evidence>
<evidence type="ECO:0000256" key="6">
    <source>
        <dbReference type="SAM" id="MobiDB-lite"/>
    </source>
</evidence>
<keyword evidence="1" id="KW-0479">Metal-binding</keyword>
<dbReference type="GO" id="GO:0000977">
    <property type="term" value="F:RNA polymerase II transcription regulatory region sequence-specific DNA binding"/>
    <property type="evidence" value="ECO:0007669"/>
    <property type="project" value="TreeGrafter"/>
</dbReference>
<dbReference type="Pfam" id="PF00096">
    <property type="entry name" value="zf-C2H2"/>
    <property type="match status" value="2"/>
</dbReference>
<keyword evidence="3 5" id="KW-0863">Zinc-finger</keyword>
<keyword evidence="4" id="KW-0862">Zinc</keyword>
<gene>
    <name evidence="8" type="ORF">HUG17_6686</name>
</gene>
<evidence type="ECO:0000313" key="8">
    <source>
        <dbReference type="EMBL" id="KAH7644324.1"/>
    </source>
</evidence>
<dbReference type="GO" id="GO:0005634">
    <property type="term" value="C:nucleus"/>
    <property type="evidence" value="ECO:0007669"/>
    <property type="project" value="TreeGrafter"/>
</dbReference>
<feature type="region of interest" description="Disordered" evidence="6">
    <location>
        <begin position="146"/>
        <end position="170"/>
    </location>
</feature>
<dbReference type="GO" id="GO:0000981">
    <property type="term" value="F:DNA-binding transcription factor activity, RNA polymerase II-specific"/>
    <property type="evidence" value="ECO:0007669"/>
    <property type="project" value="TreeGrafter"/>
</dbReference>